<evidence type="ECO:0000256" key="1">
    <source>
        <dbReference type="ARBA" id="ARBA00001946"/>
    </source>
</evidence>
<dbReference type="Pfam" id="PF00348">
    <property type="entry name" value="polyprenyl_synt"/>
    <property type="match status" value="1"/>
</dbReference>
<dbReference type="PANTHER" id="PTHR12001:SF69">
    <property type="entry name" value="ALL TRANS-POLYPRENYL-DIPHOSPHATE SYNTHASE PDSS1"/>
    <property type="match status" value="1"/>
</dbReference>
<dbReference type="GO" id="GO:0000010">
    <property type="term" value="F:heptaprenyl diphosphate synthase activity"/>
    <property type="evidence" value="ECO:0007669"/>
    <property type="project" value="UniProtKB-EC"/>
</dbReference>
<protein>
    <submittedName>
        <fullName evidence="7">Heptaprenyl diphosphate synthase component 2</fullName>
        <ecNumber evidence="7">2.5.1.30</ecNumber>
    </submittedName>
</protein>
<dbReference type="EC" id="2.5.1.30" evidence="7"/>
<keyword evidence="5" id="KW-0460">Magnesium</keyword>
<dbReference type="GO" id="GO:0046872">
    <property type="term" value="F:metal ion binding"/>
    <property type="evidence" value="ECO:0007669"/>
    <property type="project" value="UniProtKB-KW"/>
</dbReference>
<accession>A0A2Z4AD81</accession>
<dbReference type="KEGG" id="mtar:DF168_01159"/>
<dbReference type="Gene3D" id="1.10.600.10">
    <property type="entry name" value="Farnesyl Diphosphate Synthase"/>
    <property type="match status" value="1"/>
</dbReference>
<sequence length="344" mass="38187">MLVGAENESSQKSNSSDLGLITLRVKPHLAKLSSFMDEQIGEFEAEIQDMVAFCLKNSGKRLRPILLFYSGWQSENVVLKDLVKAAAVIEFVHLATLVHDDVLDGATLRHNDLTVSKKYGSKVAILLGDALFSHALKLASEFPIVDVSRAVATSTRRVCSGEIIQTFQRGNPSIKVGDYYRVIELKTAELFYVASFLGAKLAGYEVDFIKAAGTYGKHLGIAYQIYDDLADFVEREERTGKTLGTDIANQEVTLPVLLLLKRLDKGRRNDLIKMLQSGQKVDLGVIRNLLADYGVFKEANALFRRELDFAESALAPFLKHPPVKFLSEISNWVADFGEKSLFGH</sequence>
<evidence type="ECO:0000313" key="7">
    <source>
        <dbReference type="EMBL" id="AWT59961.1"/>
    </source>
</evidence>
<dbReference type="SUPFAM" id="SSF48576">
    <property type="entry name" value="Terpenoid synthases"/>
    <property type="match status" value="1"/>
</dbReference>
<evidence type="ECO:0000256" key="4">
    <source>
        <dbReference type="ARBA" id="ARBA00022723"/>
    </source>
</evidence>
<reference evidence="7 8" key="1">
    <citation type="submission" date="2018-06" db="EMBL/GenBank/DDBJ databases">
        <title>Draft Genome Sequence of a Novel Marine Bacterium Related to the Verrucomicrobia.</title>
        <authorList>
            <person name="Vosseberg J."/>
            <person name="Martijn J."/>
            <person name="Ettema T.J.G."/>
        </authorList>
    </citation>
    <scope>NUCLEOTIDE SEQUENCE [LARGE SCALE GENOMIC DNA]</scope>
    <source>
        <strain evidence="7">TARA_B100001123</strain>
    </source>
</reference>
<dbReference type="PANTHER" id="PTHR12001">
    <property type="entry name" value="GERANYLGERANYL PYROPHOSPHATE SYNTHASE"/>
    <property type="match status" value="1"/>
</dbReference>
<organism evidence="7 8">
    <name type="scientific">Candidatus Moanibacter tarae</name>
    <dbReference type="NCBI Taxonomy" id="2200854"/>
    <lineage>
        <taxon>Bacteria</taxon>
        <taxon>Pseudomonadati</taxon>
        <taxon>Verrucomicrobiota</taxon>
        <taxon>Opitutia</taxon>
        <taxon>Puniceicoccales</taxon>
        <taxon>Puniceicoccales incertae sedis</taxon>
        <taxon>Candidatus Moanibacter</taxon>
    </lineage>
</organism>
<keyword evidence="4" id="KW-0479">Metal-binding</keyword>
<dbReference type="InterPro" id="IPR008949">
    <property type="entry name" value="Isoprenoid_synthase_dom_sf"/>
</dbReference>
<dbReference type="CDD" id="cd00685">
    <property type="entry name" value="Trans_IPPS_HT"/>
    <property type="match status" value="1"/>
</dbReference>
<evidence type="ECO:0000313" key="8">
    <source>
        <dbReference type="Proteomes" id="UP000247465"/>
    </source>
</evidence>
<dbReference type="EMBL" id="CP029803">
    <property type="protein sequence ID" value="AWT59961.1"/>
    <property type="molecule type" value="Genomic_DNA"/>
</dbReference>
<dbReference type="PROSITE" id="PS00444">
    <property type="entry name" value="POLYPRENYL_SYNTHASE_2"/>
    <property type="match status" value="1"/>
</dbReference>
<keyword evidence="3 6" id="KW-0808">Transferase</keyword>
<dbReference type="InterPro" id="IPR000092">
    <property type="entry name" value="Polyprenyl_synt"/>
</dbReference>
<evidence type="ECO:0000256" key="2">
    <source>
        <dbReference type="ARBA" id="ARBA00006706"/>
    </source>
</evidence>
<dbReference type="SFLD" id="SFLDS00005">
    <property type="entry name" value="Isoprenoid_Synthase_Type_I"/>
    <property type="match status" value="1"/>
</dbReference>
<evidence type="ECO:0000256" key="3">
    <source>
        <dbReference type="ARBA" id="ARBA00022679"/>
    </source>
</evidence>
<dbReference type="AlphaFoldDB" id="A0A2Z4AD81"/>
<comment type="cofactor">
    <cofactor evidence="1">
        <name>Mg(2+)</name>
        <dbReference type="ChEBI" id="CHEBI:18420"/>
    </cofactor>
</comment>
<name>A0A2Z4AD81_9BACT</name>
<gene>
    <name evidence="7" type="primary">hepT</name>
    <name evidence="7" type="ORF">DF168_01159</name>
</gene>
<proteinExistence type="inferred from homology"/>
<evidence type="ECO:0000256" key="5">
    <source>
        <dbReference type="ARBA" id="ARBA00022842"/>
    </source>
</evidence>
<dbReference type="InterPro" id="IPR033749">
    <property type="entry name" value="Polyprenyl_synt_CS"/>
</dbReference>
<dbReference type="GO" id="GO:0008299">
    <property type="term" value="P:isoprenoid biosynthetic process"/>
    <property type="evidence" value="ECO:0007669"/>
    <property type="project" value="InterPro"/>
</dbReference>
<evidence type="ECO:0000256" key="6">
    <source>
        <dbReference type="RuleBase" id="RU004466"/>
    </source>
</evidence>
<dbReference type="Proteomes" id="UP000247465">
    <property type="component" value="Chromosome"/>
</dbReference>
<comment type="similarity">
    <text evidence="2 6">Belongs to the FPP/GGPP synthase family.</text>
</comment>